<gene>
    <name evidence="1" type="ORF">LHA26_06445</name>
</gene>
<evidence type="ECO:0000313" key="2">
    <source>
        <dbReference type="Proteomes" id="UP001056937"/>
    </source>
</evidence>
<dbReference type="RefSeq" id="WP_252167903.1">
    <property type="nucleotide sequence ID" value="NZ_CP084930.1"/>
</dbReference>
<accession>A0ABY4XAW8</accession>
<organism evidence="1 2">
    <name type="scientific">Sphingomonas morindae</name>
    <dbReference type="NCBI Taxonomy" id="1541170"/>
    <lineage>
        <taxon>Bacteria</taxon>
        <taxon>Pseudomonadati</taxon>
        <taxon>Pseudomonadota</taxon>
        <taxon>Alphaproteobacteria</taxon>
        <taxon>Sphingomonadales</taxon>
        <taxon>Sphingomonadaceae</taxon>
        <taxon>Sphingomonas</taxon>
    </lineage>
</organism>
<proteinExistence type="predicted"/>
<keyword evidence="2" id="KW-1185">Reference proteome</keyword>
<name>A0ABY4XAW8_9SPHN</name>
<sequence length="53" mass="5607">MVRTAALYRFWRDTRGAAPVDYALALGLVAIGRSLAMAHGEALAALLKPLLPG</sequence>
<protein>
    <submittedName>
        <fullName evidence="1">Uncharacterized protein</fullName>
    </submittedName>
</protein>
<reference evidence="1" key="1">
    <citation type="journal article" date="2022" name="Toxins">
        <title>Genomic Analysis of Sphingopyxis sp. USTB-05 for Biodegrading Cyanobacterial Hepatotoxins.</title>
        <authorList>
            <person name="Liu C."/>
            <person name="Xu Q."/>
            <person name="Zhao Z."/>
            <person name="Zhang H."/>
            <person name="Liu X."/>
            <person name="Yin C."/>
            <person name="Liu Y."/>
            <person name="Yan H."/>
        </authorList>
    </citation>
    <scope>NUCLEOTIDE SEQUENCE</scope>
    <source>
        <strain evidence="1">NBD5</strain>
    </source>
</reference>
<dbReference type="EMBL" id="CP084930">
    <property type="protein sequence ID" value="USI74097.1"/>
    <property type="molecule type" value="Genomic_DNA"/>
</dbReference>
<dbReference type="Proteomes" id="UP001056937">
    <property type="component" value="Chromosome 1"/>
</dbReference>
<evidence type="ECO:0000313" key="1">
    <source>
        <dbReference type="EMBL" id="USI74097.1"/>
    </source>
</evidence>